<sequence>MPKEEMKMSTDEIKNAVLNPDLIKYLLGVNISNQWGAINGRQLLLDVYRLCEKHEDLLKELNDIKNK</sequence>
<name>A0A9W5PK95_BACCE</name>
<gene>
    <name evidence="1" type="ORF">IIU_06574</name>
</gene>
<dbReference type="RefSeq" id="WP_016112306.1">
    <property type="nucleotide sequence ID" value="NZ_KB976195.1"/>
</dbReference>
<evidence type="ECO:0000313" key="2">
    <source>
        <dbReference type="Proteomes" id="UP000014018"/>
    </source>
</evidence>
<reference evidence="1 2" key="1">
    <citation type="submission" date="2012-12" db="EMBL/GenBank/DDBJ databases">
        <title>The Genome Sequence of Bacillus cereus VD133.</title>
        <authorList>
            <consortium name="The Broad Institute Genome Sequencing Platform"/>
            <consortium name="The Broad Institute Genome Sequencing Center for Infectious Disease"/>
            <person name="Feldgarden M."/>
            <person name="Van der Auwera G.A."/>
            <person name="Mahillon J."/>
            <person name="Duprez V."/>
            <person name="Timmery S."/>
            <person name="Mattelet C."/>
            <person name="Dierick K."/>
            <person name="Sun M."/>
            <person name="Yu Z."/>
            <person name="Zhu L."/>
            <person name="Hu X."/>
            <person name="Shank E.B."/>
            <person name="Swiecicka I."/>
            <person name="Hansen B.M."/>
            <person name="Andrup L."/>
            <person name="Walker B."/>
            <person name="Young S.K."/>
            <person name="Zeng Q."/>
            <person name="Gargeya S."/>
            <person name="Fitzgerald M."/>
            <person name="Haas B."/>
            <person name="Abouelleil A."/>
            <person name="Alvarado L."/>
            <person name="Arachchi H.M."/>
            <person name="Berlin A.M."/>
            <person name="Chapman S.B."/>
            <person name="Dewar J."/>
            <person name="Goldberg J."/>
            <person name="Griggs A."/>
            <person name="Gujja S."/>
            <person name="Hansen M."/>
            <person name="Howarth C."/>
            <person name="Imamovic A."/>
            <person name="Larimer J."/>
            <person name="McCowan C."/>
            <person name="Murphy C."/>
            <person name="Neiman D."/>
            <person name="Pearson M."/>
            <person name="Priest M."/>
            <person name="Roberts A."/>
            <person name="Saif S."/>
            <person name="Shea T."/>
            <person name="Sisk P."/>
            <person name="Sykes S."/>
            <person name="Wortman J."/>
            <person name="Nusbaum C."/>
            <person name="Birren B."/>
        </authorList>
    </citation>
    <scope>NUCLEOTIDE SEQUENCE [LARGE SCALE GENOMIC DNA]</scope>
    <source>
        <strain evidence="1 2">VD133</strain>
    </source>
</reference>
<comment type="caution">
    <text evidence="1">The sequence shown here is derived from an EMBL/GenBank/DDBJ whole genome shotgun (WGS) entry which is preliminary data.</text>
</comment>
<proteinExistence type="predicted"/>
<protein>
    <submittedName>
        <fullName evidence="1">Uncharacterized protein</fullName>
    </submittedName>
</protein>
<dbReference type="AlphaFoldDB" id="A0A9W5PK95"/>
<accession>A0A9W5PK95</accession>
<organism evidence="1 2">
    <name type="scientific">Bacillus cereus VD133</name>
    <dbReference type="NCBI Taxonomy" id="1053233"/>
    <lineage>
        <taxon>Bacteria</taxon>
        <taxon>Bacillati</taxon>
        <taxon>Bacillota</taxon>
        <taxon>Bacilli</taxon>
        <taxon>Bacillales</taxon>
        <taxon>Bacillaceae</taxon>
        <taxon>Bacillus</taxon>
        <taxon>Bacillus cereus group</taxon>
    </lineage>
</organism>
<dbReference type="EMBL" id="AHFB01000147">
    <property type="protein sequence ID" value="EOO25001.1"/>
    <property type="molecule type" value="Genomic_DNA"/>
</dbReference>
<evidence type="ECO:0000313" key="1">
    <source>
        <dbReference type="EMBL" id="EOO25001.1"/>
    </source>
</evidence>
<dbReference type="Proteomes" id="UP000014018">
    <property type="component" value="Unassembled WGS sequence"/>
</dbReference>